<protein>
    <submittedName>
        <fullName evidence="2">Arsenite methyltransferase</fullName>
    </submittedName>
</protein>
<keyword evidence="2" id="KW-0489">Methyltransferase</keyword>
<comment type="caution">
    <text evidence="2">The sequence shown here is derived from an EMBL/GenBank/DDBJ whole genome shotgun (WGS) entry which is preliminary data.</text>
</comment>
<evidence type="ECO:0000313" key="2">
    <source>
        <dbReference type="EMBL" id="KKU55331.1"/>
    </source>
</evidence>
<dbReference type="InterPro" id="IPR025714">
    <property type="entry name" value="Methyltranfer_dom"/>
</dbReference>
<dbReference type="EMBL" id="LCNM01000022">
    <property type="protein sequence ID" value="KKU55331.1"/>
    <property type="molecule type" value="Genomic_DNA"/>
</dbReference>
<sequence>MDFKQGYIEDLASVGIQNNSIDVVTSNCVINLSPDKERVFA</sequence>
<dbReference type="Gene3D" id="3.40.50.150">
    <property type="entry name" value="Vaccinia Virus protein VP39"/>
    <property type="match status" value="1"/>
</dbReference>
<organism evidence="2 3">
    <name type="scientific">Candidatus Amesbacteria bacterium GW2011_GWA2_47_11</name>
    <dbReference type="NCBI Taxonomy" id="1618357"/>
    <lineage>
        <taxon>Bacteria</taxon>
        <taxon>Candidatus Amesiibacteriota</taxon>
    </lineage>
</organism>
<dbReference type="GO" id="GO:0008168">
    <property type="term" value="F:methyltransferase activity"/>
    <property type="evidence" value="ECO:0007669"/>
    <property type="project" value="UniProtKB-KW"/>
</dbReference>
<dbReference type="AlphaFoldDB" id="A0A0G1RDV7"/>
<feature type="domain" description="Methyltransferase" evidence="1">
    <location>
        <begin position="2"/>
        <end position="40"/>
    </location>
</feature>
<dbReference type="GO" id="GO:0032259">
    <property type="term" value="P:methylation"/>
    <property type="evidence" value="ECO:0007669"/>
    <property type="project" value="UniProtKB-KW"/>
</dbReference>
<reference evidence="2 3" key="1">
    <citation type="journal article" date="2015" name="Nature">
        <title>rRNA introns, odd ribosomes, and small enigmatic genomes across a large radiation of phyla.</title>
        <authorList>
            <person name="Brown C.T."/>
            <person name="Hug L.A."/>
            <person name="Thomas B.C."/>
            <person name="Sharon I."/>
            <person name="Castelle C.J."/>
            <person name="Singh A."/>
            <person name="Wilkins M.J."/>
            <person name="Williams K.H."/>
            <person name="Banfield J.F."/>
        </authorList>
    </citation>
    <scope>NUCLEOTIDE SEQUENCE [LARGE SCALE GENOMIC DNA]</scope>
</reference>
<name>A0A0G1RDV7_9BACT</name>
<evidence type="ECO:0000313" key="3">
    <source>
        <dbReference type="Proteomes" id="UP000034607"/>
    </source>
</evidence>
<proteinExistence type="predicted"/>
<dbReference type="Pfam" id="PF13847">
    <property type="entry name" value="Methyltransf_31"/>
    <property type="match status" value="1"/>
</dbReference>
<accession>A0A0G1RDV7</accession>
<keyword evidence="2" id="KW-0808">Transferase</keyword>
<feature type="non-terminal residue" evidence="2">
    <location>
        <position position="41"/>
    </location>
</feature>
<dbReference type="InterPro" id="IPR029063">
    <property type="entry name" value="SAM-dependent_MTases_sf"/>
</dbReference>
<gene>
    <name evidence="2" type="ORF">UX78_C0022G0025</name>
</gene>
<evidence type="ECO:0000259" key="1">
    <source>
        <dbReference type="Pfam" id="PF13847"/>
    </source>
</evidence>
<dbReference type="Proteomes" id="UP000034607">
    <property type="component" value="Unassembled WGS sequence"/>
</dbReference>